<dbReference type="SUPFAM" id="SSF158791">
    <property type="entry name" value="MgtE N-terminal domain-like"/>
    <property type="match status" value="1"/>
</dbReference>
<evidence type="ECO:0000313" key="4">
    <source>
        <dbReference type="Proteomes" id="UP000601435"/>
    </source>
</evidence>
<proteinExistence type="predicted"/>
<dbReference type="Pfam" id="PF03448">
    <property type="entry name" value="MgtE_N"/>
    <property type="match status" value="1"/>
</dbReference>
<dbReference type="InterPro" id="IPR006668">
    <property type="entry name" value="Mg_transptr_MgtE_intracell_dom"/>
</dbReference>
<evidence type="ECO:0000259" key="2">
    <source>
        <dbReference type="Pfam" id="PF03448"/>
    </source>
</evidence>
<protein>
    <recommendedName>
        <fullName evidence="2">Magnesium transporter MgtE intracellular domain-containing protein</fullName>
    </recommendedName>
</protein>
<dbReference type="EMBL" id="CAJNJA010051431">
    <property type="protein sequence ID" value="CAE7843627.1"/>
    <property type="molecule type" value="Genomic_DNA"/>
</dbReference>
<feature type="compositionally biased region" description="Basic and acidic residues" evidence="1">
    <location>
        <begin position="126"/>
        <end position="155"/>
    </location>
</feature>
<evidence type="ECO:0000256" key="1">
    <source>
        <dbReference type="SAM" id="MobiDB-lite"/>
    </source>
</evidence>
<feature type="region of interest" description="Disordered" evidence="1">
    <location>
        <begin position="245"/>
        <end position="272"/>
    </location>
</feature>
<feature type="domain" description="Magnesium transporter MgtE intracellular" evidence="2">
    <location>
        <begin position="19"/>
        <end position="83"/>
    </location>
</feature>
<feature type="compositionally biased region" description="Polar residues" evidence="1">
    <location>
        <begin position="249"/>
        <end position="269"/>
    </location>
</feature>
<reference evidence="3" key="1">
    <citation type="submission" date="2021-02" db="EMBL/GenBank/DDBJ databases">
        <authorList>
            <person name="Dougan E. K."/>
            <person name="Rhodes N."/>
            <person name="Thang M."/>
            <person name="Chan C."/>
        </authorList>
    </citation>
    <scope>NUCLEOTIDE SEQUENCE</scope>
</reference>
<accession>A0A812ZYP9</accession>
<dbReference type="Proteomes" id="UP000601435">
    <property type="component" value="Unassembled WGS sequence"/>
</dbReference>
<comment type="caution">
    <text evidence="3">The sequence shown here is derived from an EMBL/GenBank/DDBJ whole genome shotgun (WGS) entry which is preliminary data.</text>
</comment>
<organism evidence="3 4">
    <name type="scientific">Symbiodinium necroappetens</name>
    <dbReference type="NCBI Taxonomy" id="1628268"/>
    <lineage>
        <taxon>Eukaryota</taxon>
        <taxon>Sar</taxon>
        <taxon>Alveolata</taxon>
        <taxon>Dinophyceae</taxon>
        <taxon>Suessiales</taxon>
        <taxon>Symbiodiniaceae</taxon>
        <taxon>Symbiodinium</taxon>
    </lineage>
</organism>
<name>A0A812ZYP9_9DINO</name>
<evidence type="ECO:0000313" key="3">
    <source>
        <dbReference type="EMBL" id="CAE7843627.1"/>
    </source>
</evidence>
<dbReference type="OrthoDB" id="433952at2759"/>
<keyword evidence="4" id="KW-1185">Reference proteome</keyword>
<feature type="region of interest" description="Disordered" evidence="1">
    <location>
        <begin position="108"/>
        <end position="193"/>
    </location>
</feature>
<dbReference type="AlphaFoldDB" id="A0A812ZYP9"/>
<gene>
    <name evidence="3" type="ORF">SNEC2469_LOCUS25825</name>
</gene>
<sequence>MASADESEDDEEVADALEARLSTLQHLSPEEAATMLGRMPPRQAGQLVLLMGSENRAAILAAMPDAAKEAVAGTLPTDTADALGLVVASTSTETDATDSVAEVRQGLEAPALPAEERDPGTQQFQETHESKEQQDLPREDKHGTEDAPHMNKEQGADAEAEVLEGAQQCAGELLEEQVQRTEPEATEQEEIVTEAVNGMDRDERLASDEAVAAQAHAGCSAGMSNSAAAGELAASCLTGDSDRIPANFAPSNQQPAVESGYPSNSSPSKAEQKLEVSSACAALEDEPEIIDTWLLNNKPAVREHPCRPILVMEPSSRAAEGASSEAAQVALHLSPLCNATIARYFQETPVEEWEAILAHFPPERRKDIMDILWEDTSSFSSESSSKAIPARMSRAMGMAGTFAARARQGISEMAPEASHKAAYASTEMKRAAAAASHAAVWARQSVTHAADKAVTTKSVERAKTAANSAMSAARVGVSTAAHKAETAKSLVSEAAGAAKHSVSHLVSASSASDAVENSGRLARQMTNEAKQKVSGATEVAKAQFASMSKGMAGFFKK</sequence>